<dbReference type="Proteomes" id="UP001341281">
    <property type="component" value="Chromosome 06"/>
</dbReference>
<keyword evidence="3" id="KW-1185">Reference proteome</keyword>
<evidence type="ECO:0000313" key="3">
    <source>
        <dbReference type="Proteomes" id="UP001341281"/>
    </source>
</evidence>
<dbReference type="AlphaFoldDB" id="A0AAQ3TSP0"/>
<evidence type="ECO:0000256" key="1">
    <source>
        <dbReference type="SAM" id="MobiDB-lite"/>
    </source>
</evidence>
<feature type="compositionally biased region" description="Basic and acidic residues" evidence="1">
    <location>
        <begin position="81"/>
        <end position="90"/>
    </location>
</feature>
<evidence type="ECO:0000313" key="2">
    <source>
        <dbReference type="EMBL" id="WVZ78923.1"/>
    </source>
</evidence>
<sequence length="113" mass="11989">MCDCTSRGEPVVAECDDAGSAEEGEHAPGPPPRRRADLPGRGAERPRALRARHLAAAGSDAARGSSDRSSRQRRRRPPRQLLRDEKERDCASAGAGGGGDLRGGPPSRRRGAR</sequence>
<dbReference type="EMBL" id="CP144750">
    <property type="protein sequence ID" value="WVZ78923.1"/>
    <property type="molecule type" value="Genomic_DNA"/>
</dbReference>
<feature type="compositionally biased region" description="Low complexity" evidence="1">
    <location>
        <begin position="54"/>
        <end position="64"/>
    </location>
</feature>
<reference evidence="2 3" key="1">
    <citation type="submission" date="2024-02" db="EMBL/GenBank/DDBJ databases">
        <title>High-quality chromosome-scale genome assembly of Pensacola bahiagrass (Paspalum notatum Flugge var. saurae).</title>
        <authorList>
            <person name="Vega J.M."/>
            <person name="Podio M."/>
            <person name="Orjuela J."/>
            <person name="Siena L.A."/>
            <person name="Pessino S.C."/>
            <person name="Combes M.C."/>
            <person name="Mariac C."/>
            <person name="Albertini E."/>
            <person name="Pupilli F."/>
            <person name="Ortiz J.P.A."/>
            <person name="Leblanc O."/>
        </authorList>
    </citation>
    <scope>NUCLEOTIDE SEQUENCE [LARGE SCALE GENOMIC DNA]</scope>
    <source>
        <strain evidence="2">R1</strain>
        <tissue evidence="2">Leaf</tissue>
    </source>
</reference>
<feature type="compositionally biased region" description="Basic and acidic residues" evidence="1">
    <location>
        <begin position="34"/>
        <end position="47"/>
    </location>
</feature>
<organism evidence="2 3">
    <name type="scientific">Paspalum notatum var. saurae</name>
    <dbReference type="NCBI Taxonomy" id="547442"/>
    <lineage>
        <taxon>Eukaryota</taxon>
        <taxon>Viridiplantae</taxon>
        <taxon>Streptophyta</taxon>
        <taxon>Embryophyta</taxon>
        <taxon>Tracheophyta</taxon>
        <taxon>Spermatophyta</taxon>
        <taxon>Magnoliopsida</taxon>
        <taxon>Liliopsida</taxon>
        <taxon>Poales</taxon>
        <taxon>Poaceae</taxon>
        <taxon>PACMAD clade</taxon>
        <taxon>Panicoideae</taxon>
        <taxon>Andropogonodae</taxon>
        <taxon>Paspaleae</taxon>
        <taxon>Paspalinae</taxon>
        <taxon>Paspalum</taxon>
    </lineage>
</organism>
<feature type="region of interest" description="Disordered" evidence="1">
    <location>
        <begin position="1"/>
        <end position="113"/>
    </location>
</feature>
<accession>A0AAQ3TSP0</accession>
<proteinExistence type="predicted"/>
<name>A0AAQ3TSP0_PASNO</name>
<gene>
    <name evidence="2" type="ORF">U9M48_026564</name>
</gene>
<protein>
    <submittedName>
        <fullName evidence="2">Uncharacterized protein</fullName>
    </submittedName>
</protein>